<dbReference type="STRING" id="766136.BHF68_01465"/>
<reference evidence="2 3" key="1">
    <citation type="submission" date="2016-09" db="EMBL/GenBank/DDBJ databases">
        <title>Draft genome sequence for the type strain of Desulfuribacillus alkaliarsenatis AHT28, an obligately anaerobic, sulfidogenic bacterium isolated from Russian soda lake sediments.</title>
        <authorList>
            <person name="Abin C.A."/>
            <person name="Hollibaugh J.T."/>
        </authorList>
    </citation>
    <scope>NUCLEOTIDE SEQUENCE [LARGE SCALE GENOMIC DNA]</scope>
    <source>
        <strain evidence="2 3">AHT28</strain>
    </source>
</reference>
<evidence type="ECO:0000256" key="1">
    <source>
        <dbReference type="SAM" id="Phobius"/>
    </source>
</evidence>
<protein>
    <recommendedName>
        <fullName evidence="4">DUF4760 domain-containing protein</fullName>
    </recommendedName>
</protein>
<keyword evidence="1" id="KW-0472">Membrane</keyword>
<name>A0A1E5G5D7_9FIRM</name>
<feature type="transmembrane region" description="Helical" evidence="1">
    <location>
        <begin position="34"/>
        <end position="52"/>
    </location>
</feature>
<dbReference type="AlphaFoldDB" id="A0A1E5G5D7"/>
<dbReference type="RefSeq" id="WP_069641865.1">
    <property type="nucleotide sequence ID" value="NZ_MIJE01000001.1"/>
</dbReference>
<proteinExistence type="predicted"/>
<comment type="caution">
    <text evidence="2">The sequence shown here is derived from an EMBL/GenBank/DDBJ whole genome shotgun (WGS) entry which is preliminary data.</text>
</comment>
<dbReference type="Proteomes" id="UP000094296">
    <property type="component" value="Unassembled WGS sequence"/>
</dbReference>
<gene>
    <name evidence="2" type="ORF">BHF68_01465</name>
</gene>
<keyword evidence="1" id="KW-1133">Transmembrane helix</keyword>
<evidence type="ECO:0008006" key="4">
    <source>
        <dbReference type="Google" id="ProtNLM"/>
    </source>
</evidence>
<evidence type="ECO:0000313" key="3">
    <source>
        <dbReference type="Proteomes" id="UP000094296"/>
    </source>
</evidence>
<keyword evidence="1" id="KW-0812">Transmembrane</keyword>
<organism evidence="2 3">
    <name type="scientific">Desulfuribacillus alkaliarsenatis</name>
    <dbReference type="NCBI Taxonomy" id="766136"/>
    <lineage>
        <taxon>Bacteria</taxon>
        <taxon>Bacillati</taxon>
        <taxon>Bacillota</taxon>
        <taxon>Desulfuribacillia</taxon>
        <taxon>Desulfuribacillales</taxon>
        <taxon>Desulfuribacillaceae</taxon>
        <taxon>Desulfuribacillus</taxon>
    </lineage>
</organism>
<accession>A0A1E5G5D7</accession>
<keyword evidence="3" id="KW-1185">Reference proteome</keyword>
<evidence type="ECO:0000313" key="2">
    <source>
        <dbReference type="EMBL" id="OEF98373.1"/>
    </source>
</evidence>
<dbReference type="EMBL" id="MIJE01000001">
    <property type="protein sequence ID" value="OEF98373.1"/>
    <property type="molecule type" value="Genomic_DNA"/>
</dbReference>
<feature type="transmembrane region" description="Helical" evidence="1">
    <location>
        <begin position="9"/>
        <end position="28"/>
    </location>
</feature>
<sequence length="212" mass="25268">MNMKISRHTVYFIATILVLIAIILLAKIHFDDTISELATILTALFAGVAIFYQLRKDYQLSKAEFIYSLNDTFSNNQEITYIYKKLKEYRDKEGIEFTEDDGRRMGDYVMYFEIMGYLVEEGLITIELADRIFANKFFIFMHNPYVHKYQLKYSEINKPILELYCKWYNYRVKAGLNVLYSNHRSEEFKEYIKTDNKCLVELNESKMNVGYK</sequence>